<protein>
    <submittedName>
        <fullName evidence="2">Uncharacterized protein</fullName>
    </submittedName>
</protein>
<dbReference type="AlphaFoldDB" id="A0AAV7V9N2"/>
<keyword evidence="3" id="KW-1185">Reference proteome</keyword>
<dbReference type="Gene3D" id="3.10.20.370">
    <property type="match status" value="1"/>
</dbReference>
<dbReference type="Proteomes" id="UP001066276">
    <property type="component" value="Chromosome 2_1"/>
</dbReference>
<dbReference type="EMBL" id="JANPWB010000003">
    <property type="protein sequence ID" value="KAJ1198052.1"/>
    <property type="molecule type" value="Genomic_DNA"/>
</dbReference>
<name>A0AAV7V9N2_PLEWA</name>
<evidence type="ECO:0000313" key="2">
    <source>
        <dbReference type="EMBL" id="KAJ1198052.1"/>
    </source>
</evidence>
<feature type="region of interest" description="Disordered" evidence="1">
    <location>
        <begin position="125"/>
        <end position="144"/>
    </location>
</feature>
<comment type="caution">
    <text evidence="2">The sequence shown here is derived from an EMBL/GenBank/DDBJ whole genome shotgun (WGS) entry which is preliminary data.</text>
</comment>
<feature type="region of interest" description="Disordered" evidence="1">
    <location>
        <begin position="90"/>
        <end position="109"/>
    </location>
</feature>
<organism evidence="2 3">
    <name type="scientific">Pleurodeles waltl</name>
    <name type="common">Iberian ribbed newt</name>
    <dbReference type="NCBI Taxonomy" id="8319"/>
    <lineage>
        <taxon>Eukaryota</taxon>
        <taxon>Metazoa</taxon>
        <taxon>Chordata</taxon>
        <taxon>Craniata</taxon>
        <taxon>Vertebrata</taxon>
        <taxon>Euteleostomi</taxon>
        <taxon>Amphibia</taxon>
        <taxon>Batrachia</taxon>
        <taxon>Caudata</taxon>
        <taxon>Salamandroidea</taxon>
        <taxon>Salamandridae</taxon>
        <taxon>Pleurodelinae</taxon>
        <taxon>Pleurodeles</taxon>
    </lineage>
</organism>
<accession>A0AAV7V9N2</accession>
<evidence type="ECO:0000313" key="3">
    <source>
        <dbReference type="Proteomes" id="UP001066276"/>
    </source>
</evidence>
<sequence>MKAVQTQKYPLGHKALVHYSGLLDPVMQGHFACEQVLAAEAFAIDKSTFNVMGALLTLCAEHSVFAVIQKSKSTLITQRVPGYKRMLSSDPVAGSGEAGASATGLGSLRSAKRDHRARTILQLGRRGTGKWERRPSRRGCGLPTPVANHDRALHPEASRNAHFHIRTVGTGIPAKRLEADKCLSHTLKNEVYAFTYYKSSGKHGRPLFYLYNELCVNNTAQSKYVRF</sequence>
<feature type="compositionally biased region" description="Low complexity" evidence="1">
    <location>
        <begin position="93"/>
        <end position="109"/>
    </location>
</feature>
<gene>
    <name evidence="2" type="ORF">NDU88_001896</name>
</gene>
<reference evidence="2" key="1">
    <citation type="journal article" date="2022" name="bioRxiv">
        <title>Sequencing and chromosome-scale assembly of the giantPleurodeles waltlgenome.</title>
        <authorList>
            <person name="Brown T."/>
            <person name="Elewa A."/>
            <person name="Iarovenko S."/>
            <person name="Subramanian E."/>
            <person name="Araus A.J."/>
            <person name="Petzold A."/>
            <person name="Susuki M."/>
            <person name="Suzuki K.-i.T."/>
            <person name="Hayashi T."/>
            <person name="Toyoda A."/>
            <person name="Oliveira C."/>
            <person name="Osipova E."/>
            <person name="Leigh N.D."/>
            <person name="Simon A."/>
            <person name="Yun M.H."/>
        </authorList>
    </citation>
    <scope>NUCLEOTIDE SEQUENCE</scope>
    <source>
        <strain evidence="2">20211129_DDA</strain>
        <tissue evidence="2">Liver</tissue>
    </source>
</reference>
<evidence type="ECO:0000256" key="1">
    <source>
        <dbReference type="SAM" id="MobiDB-lite"/>
    </source>
</evidence>
<proteinExistence type="predicted"/>